<protein>
    <recommendedName>
        <fullName evidence="6">Alpha/beta fold hydrolase</fullName>
    </recommendedName>
</protein>
<evidence type="ECO:0000256" key="1">
    <source>
        <dbReference type="SAM" id="MobiDB-lite"/>
    </source>
</evidence>
<keyword evidence="5" id="KW-1185">Reference proteome</keyword>
<reference evidence="4 5" key="1">
    <citation type="journal article" date="2019" name="Int. J. Syst. Evol. Microbiol.">
        <title>The Global Catalogue of Microorganisms (GCM) 10K type strain sequencing project: providing services to taxonomists for standard genome sequencing and annotation.</title>
        <authorList>
            <consortium name="The Broad Institute Genomics Platform"/>
            <consortium name="The Broad Institute Genome Sequencing Center for Infectious Disease"/>
            <person name="Wu L."/>
            <person name="Ma J."/>
        </authorList>
    </citation>
    <scope>NUCLEOTIDE SEQUENCE [LARGE SCALE GENOMIC DNA]</scope>
    <source>
        <strain evidence="4 5">JCM 4788</strain>
    </source>
</reference>
<dbReference type="InterPro" id="IPR000073">
    <property type="entry name" value="AB_hydrolase_1"/>
</dbReference>
<feature type="domain" description="AB hydrolase-1" evidence="2">
    <location>
        <begin position="18"/>
        <end position="125"/>
    </location>
</feature>
<dbReference type="InterPro" id="IPR052512">
    <property type="entry name" value="4CMD/NDH-1_regulator"/>
</dbReference>
<dbReference type="Pfam" id="PF02627">
    <property type="entry name" value="CMD"/>
    <property type="match status" value="1"/>
</dbReference>
<name>A0ABN0YBD2_9ACTN</name>
<comment type="caution">
    <text evidence="4">The sequence shown here is derived from an EMBL/GenBank/DDBJ whole genome shotgun (WGS) entry which is preliminary data.</text>
</comment>
<accession>A0ABN0YBD2</accession>
<dbReference type="EMBL" id="BAAABX010000007">
    <property type="protein sequence ID" value="GAA0389846.1"/>
    <property type="molecule type" value="Genomic_DNA"/>
</dbReference>
<feature type="compositionally biased region" description="Basic and acidic residues" evidence="1">
    <location>
        <begin position="581"/>
        <end position="592"/>
    </location>
</feature>
<dbReference type="Pfam" id="PF00561">
    <property type="entry name" value="Abhydrolase_1"/>
    <property type="match status" value="1"/>
</dbReference>
<dbReference type="InterPro" id="IPR003779">
    <property type="entry name" value="CMD-like"/>
</dbReference>
<gene>
    <name evidence="4" type="ORF">GCM10010357_08170</name>
</gene>
<dbReference type="SUPFAM" id="SSF69118">
    <property type="entry name" value="AhpD-like"/>
    <property type="match status" value="1"/>
</dbReference>
<evidence type="ECO:0000259" key="2">
    <source>
        <dbReference type="Pfam" id="PF00561"/>
    </source>
</evidence>
<evidence type="ECO:0000313" key="4">
    <source>
        <dbReference type="EMBL" id="GAA0389846.1"/>
    </source>
</evidence>
<dbReference type="PANTHER" id="PTHR33570:SF2">
    <property type="entry name" value="CARBOXYMUCONOLACTONE DECARBOXYLASE-LIKE DOMAIN-CONTAINING PROTEIN"/>
    <property type="match status" value="1"/>
</dbReference>
<dbReference type="Gene3D" id="3.40.50.1820">
    <property type="entry name" value="alpha/beta hydrolase"/>
    <property type="match status" value="1"/>
</dbReference>
<dbReference type="PANTHER" id="PTHR33570">
    <property type="entry name" value="4-CARBOXYMUCONOLACTONE DECARBOXYLASE FAMILY PROTEIN"/>
    <property type="match status" value="1"/>
</dbReference>
<feature type="domain" description="Carboxymuconolactone decarboxylase-like" evidence="3">
    <location>
        <begin position="622"/>
        <end position="704"/>
    </location>
</feature>
<feature type="region of interest" description="Disordered" evidence="1">
    <location>
        <begin position="340"/>
        <end position="601"/>
    </location>
</feature>
<dbReference type="Proteomes" id="UP001500879">
    <property type="component" value="Unassembled WGS sequence"/>
</dbReference>
<feature type="region of interest" description="Disordered" evidence="1">
    <location>
        <begin position="259"/>
        <end position="324"/>
    </location>
</feature>
<evidence type="ECO:0000259" key="3">
    <source>
        <dbReference type="Pfam" id="PF02627"/>
    </source>
</evidence>
<dbReference type="Gene3D" id="1.20.1290.10">
    <property type="entry name" value="AhpD-like"/>
    <property type="match status" value="1"/>
</dbReference>
<dbReference type="InterPro" id="IPR029032">
    <property type="entry name" value="AhpD-like"/>
</dbReference>
<proteinExistence type="predicted"/>
<feature type="compositionally biased region" description="Pro residues" evidence="1">
    <location>
        <begin position="468"/>
        <end position="479"/>
    </location>
</feature>
<dbReference type="SUPFAM" id="SSF53474">
    <property type="entry name" value="alpha/beta-Hydrolases"/>
    <property type="match status" value="1"/>
</dbReference>
<evidence type="ECO:0000313" key="5">
    <source>
        <dbReference type="Proteomes" id="UP001500879"/>
    </source>
</evidence>
<evidence type="ECO:0008006" key="6">
    <source>
        <dbReference type="Google" id="ProtNLM"/>
    </source>
</evidence>
<dbReference type="InterPro" id="IPR029058">
    <property type="entry name" value="AB_hydrolase_fold"/>
</dbReference>
<dbReference type="PRINTS" id="PR00111">
    <property type="entry name" value="ABHYDROLASE"/>
</dbReference>
<organism evidence="4 5">
    <name type="scientific">Streptomyces luteireticuli</name>
    <dbReference type="NCBI Taxonomy" id="173858"/>
    <lineage>
        <taxon>Bacteria</taxon>
        <taxon>Bacillati</taxon>
        <taxon>Actinomycetota</taxon>
        <taxon>Actinomycetes</taxon>
        <taxon>Kitasatosporales</taxon>
        <taxon>Streptomycetaceae</taxon>
        <taxon>Streptomyces</taxon>
    </lineage>
</organism>
<sequence length="722" mass="73068">MSEQQTLQYRTDGPEDAPVLVLGPALGTTWHMWDRQIPELIRTWRVLRFDLPGHGGAPALPAVTVGDLSDRLLATLDALGVESFGYAGCCIGGALGADLALRHPHRLASLAFVGAAARFGTAESWGVRASEARSHGLGPAARTAPEHWFTPGFAAAQPAIVDWAVQMVRTTDVPCYSAACEALAAFDARPGLGRVDVPTLVLVGAEDQVTPPADARVLVAGIHDARLAVVPGTRHLAPVEQPAAVTDLLVRHFTTTWRQPSARRAAAPGPLPQASPVPDPGRAAEPAENLGAAPAPQGVFGPPPTAAAGQFRGPEGAYAGGGPGDTPAAGVPYAGAGFGAEPFRPGADTSGAGTSGTGMSGVGTEADRTGPSVVGMPHPVAPDAGRSGEAAPDTPPVGTKPSRRAAGTDDWPGPERTPGTGTSPAQAEPSVRAAGADDRSGGPAEAPPAGTRPLEDVATTILPRTPSAGPPPAGIPAPAAPGTGAEAADQPSTGGVPAPAVTAAEPHYDGAAAQDATPPGGASHPATAAGPPLDGGTPFRADEPTTDLFVTSGPPRPAADLPETAAEPYGEGAASPEDGVPSDRDGAGEPHARAASLRRRVLGDSHVDRAEAEAAADPFSRDFEEFANRATWGDTWSRPGLDLRTRSLLTLTALTVGGHLDELAAHARAALRLGVSPEEIKETLQHAALYAGLPAARAAFAAVRPEVTAHVTAEDGAPERRP</sequence>
<feature type="compositionally biased region" description="Pro residues" evidence="1">
    <location>
        <begin position="269"/>
        <end position="279"/>
    </location>
</feature>